<dbReference type="InterPro" id="IPR036291">
    <property type="entry name" value="NAD(P)-bd_dom_sf"/>
</dbReference>
<keyword evidence="13" id="KW-0503">Monooxygenase</keyword>
<dbReference type="Gene3D" id="1.10.630.10">
    <property type="entry name" value="Cytochrome P450"/>
    <property type="match status" value="1"/>
</dbReference>
<dbReference type="GO" id="GO:1902181">
    <property type="term" value="P:verruculogen biosynthetic process"/>
    <property type="evidence" value="ECO:0007669"/>
    <property type="project" value="UniProtKB-ARBA"/>
</dbReference>
<comment type="similarity">
    <text evidence="4">Belongs to the cytochrome P450 family.</text>
</comment>
<feature type="region of interest" description="Disordered" evidence="18">
    <location>
        <begin position="673"/>
        <end position="694"/>
    </location>
</feature>
<evidence type="ECO:0000256" key="9">
    <source>
        <dbReference type="ARBA" id="ARBA00022989"/>
    </source>
</evidence>
<dbReference type="Proteomes" id="UP000267821">
    <property type="component" value="Unassembled WGS sequence"/>
</dbReference>
<name>A0A3N4LME7_9PEZI</name>
<keyword evidence="12" id="KW-0520">NAD</keyword>
<reference evidence="21 22" key="1">
    <citation type="journal article" date="2018" name="Nat. Ecol. Evol.">
        <title>Pezizomycetes genomes reveal the molecular basis of ectomycorrhizal truffle lifestyle.</title>
        <authorList>
            <person name="Murat C."/>
            <person name="Payen T."/>
            <person name="Noel B."/>
            <person name="Kuo A."/>
            <person name="Morin E."/>
            <person name="Chen J."/>
            <person name="Kohler A."/>
            <person name="Krizsan K."/>
            <person name="Balestrini R."/>
            <person name="Da Silva C."/>
            <person name="Montanini B."/>
            <person name="Hainaut M."/>
            <person name="Levati E."/>
            <person name="Barry K.W."/>
            <person name="Belfiori B."/>
            <person name="Cichocki N."/>
            <person name="Clum A."/>
            <person name="Dockter R.B."/>
            <person name="Fauchery L."/>
            <person name="Guy J."/>
            <person name="Iotti M."/>
            <person name="Le Tacon F."/>
            <person name="Lindquist E.A."/>
            <person name="Lipzen A."/>
            <person name="Malagnac F."/>
            <person name="Mello A."/>
            <person name="Molinier V."/>
            <person name="Miyauchi S."/>
            <person name="Poulain J."/>
            <person name="Riccioni C."/>
            <person name="Rubini A."/>
            <person name="Sitrit Y."/>
            <person name="Splivallo R."/>
            <person name="Traeger S."/>
            <person name="Wang M."/>
            <person name="Zifcakova L."/>
            <person name="Wipf D."/>
            <person name="Zambonelli A."/>
            <person name="Paolocci F."/>
            <person name="Nowrousian M."/>
            <person name="Ottonello S."/>
            <person name="Baldrian P."/>
            <person name="Spatafora J.W."/>
            <person name="Henrissat B."/>
            <person name="Nagy L.G."/>
            <person name="Aury J.M."/>
            <person name="Wincker P."/>
            <person name="Grigoriev I.V."/>
            <person name="Bonfante P."/>
            <person name="Martin F.M."/>
        </authorList>
    </citation>
    <scope>NUCLEOTIDE SEQUENCE [LARGE SCALE GENOMIC DNA]</scope>
    <source>
        <strain evidence="21 22">ATCC MYA-4762</strain>
    </source>
</reference>
<dbReference type="Pfam" id="PF14824">
    <property type="entry name" value="Sirohm_synth_M"/>
    <property type="match status" value="1"/>
</dbReference>
<dbReference type="FunFam" id="1.10.630.10:FF:000063">
    <property type="entry name" value="Cytochrome P450 monooxygenase"/>
    <property type="match status" value="1"/>
</dbReference>
<dbReference type="EMBL" id="ML121543">
    <property type="protein sequence ID" value="RPB24103.1"/>
    <property type="molecule type" value="Genomic_DNA"/>
</dbReference>
<evidence type="ECO:0000256" key="2">
    <source>
        <dbReference type="ARBA" id="ARBA00004370"/>
    </source>
</evidence>
<evidence type="ECO:0000259" key="19">
    <source>
        <dbReference type="Pfam" id="PF14823"/>
    </source>
</evidence>
<dbReference type="InterPro" id="IPR028281">
    <property type="entry name" value="Sirohaem_synthase_central"/>
</dbReference>
<evidence type="ECO:0000256" key="7">
    <source>
        <dbReference type="ARBA" id="ARBA00022692"/>
    </source>
</evidence>
<dbReference type="Pfam" id="PF00067">
    <property type="entry name" value="p450"/>
    <property type="match status" value="1"/>
</dbReference>
<dbReference type="SUPFAM" id="SSF48264">
    <property type="entry name" value="Cytochrome P450"/>
    <property type="match status" value="1"/>
</dbReference>
<evidence type="ECO:0000256" key="13">
    <source>
        <dbReference type="ARBA" id="ARBA00023033"/>
    </source>
</evidence>
<comment type="catalytic activity">
    <reaction evidence="16">
        <text>precorrin-2 + NAD(+) = sirohydrochlorin + NADH + 2 H(+)</text>
        <dbReference type="Rhea" id="RHEA:15613"/>
        <dbReference type="ChEBI" id="CHEBI:15378"/>
        <dbReference type="ChEBI" id="CHEBI:57540"/>
        <dbReference type="ChEBI" id="CHEBI:57945"/>
        <dbReference type="ChEBI" id="CHEBI:58351"/>
        <dbReference type="ChEBI" id="CHEBI:58827"/>
        <dbReference type="EC" id="1.3.1.76"/>
    </reaction>
</comment>
<protein>
    <recommendedName>
        <fullName evidence="5">precorrin-2 dehydrogenase</fullName>
        <ecNumber evidence="5">1.3.1.76</ecNumber>
    </recommendedName>
</protein>
<dbReference type="SUPFAM" id="SSF75615">
    <property type="entry name" value="Siroheme synthase middle domains-like"/>
    <property type="match status" value="1"/>
</dbReference>
<keyword evidence="14" id="KW-0472">Membrane</keyword>
<keyword evidence="8 17" id="KW-0479">Metal-binding</keyword>
<evidence type="ECO:0000256" key="16">
    <source>
        <dbReference type="ARBA" id="ARBA00047561"/>
    </source>
</evidence>
<dbReference type="SUPFAM" id="SSF51735">
    <property type="entry name" value="NAD(P)-binding Rossmann-fold domains"/>
    <property type="match status" value="1"/>
</dbReference>
<comment type="subcellular location">
    <subcellularLocation>
        <location evidence="2">Membrane</location>
    </subcellularLocation>
</comment>
<evidence type="ECO:0000256" key="1">
    <source>
        <dbReference type="ARBA" id="ARBA00001971"/>
    </source>
</evidence>
<evidence type="ECO:0000313" key="21">
    <source>
        <dbReference type="EMBL" id="RPB24103.1"/>
    </source>
</evidence>
<dbReference type="UniPathway" id="UPA00262">
    <property type="reaction ID" value="UER00222"/>
</dbReference>
<keyword evidence="15" id="KW-0627">Porphyrin biosynthesis</keyword>
<dbReference type="InterPro" id="IPR001128">
    <property type="entry name" value="Cyt_P450"/>
</dbReference>
<feature type="domain" description="Siroheme biosynthesis protein Met8 C-terminal" evidence="19">
    <location>
        <begin position="858"/>
        <end position="919"/>
    </location>
</feature>
<proteinExistence type="inferred from homology"/>
<dbReference type="Gene3D" id="3.40.50.720">
    <property type="entry name" value="NAD(P)-binding Rossmann-like Domain"/>
    <property type="match status" value="1"/>
</dbReference>
<feature type="compositionally biased region" description="Low complexity" evidence="18">
    <location>
        <begin position="673"/>
        <end position="693"/>
    </location>
</feature>
<feature type="domain" description="Siroheme synthase central" evidence="20">
    <location>
        <begin position="829"/>
        <end position="855"/>
    </location>
</feature>
<dbReference type="PROSITE" id="PS00086">
    <property type="entry name" value="CYTOCHROME_P450"/>
    <property type="match status" value="1"/>
</dbReference>
<keyword evidence="10" id="KW-0560">Oxidoreductase</keyword>
<dbReference type="Pfam" id="PF13241">
    <property type="entry name" value="NAD_binding_7"/>
    <property type="match status" value="1"/>
</dbReference>
<dbReference type="InterPro" id="IPR028162">
    <property type="entry name" value="Met8_C"/>
</dbReference>
<dbReference type="InterPro" id="IPR050121">
    <property type="entry name" value="Cytochrome_P450_monoxygenase"/>
</dbReference>
<dbReference type="PRINTS" id="PR00463">
    <property type="entry name" value="EP450I"/>
</dbReference>
<dbReference type="GO" id="GO:0019354">
    <property type="term" value="P:siroheme biosynthetic process"/>
    <property type="evidence" value="ECO:0007669"/>
    <property type="project" value="UniProtKB-UniPathway"/>
</dbReference>
<dbReference type="GO" id="GO:0016020">
    <property type="term" value="C:membrane"/>
    <property type="evidence" value="ECO:0007669"/>
    <property type="project" value="UniProtKB-SubCell"/>
</dbReference>
<evidence type="ECO:0000313" key="22">
    <source>
        <dbReference type="Proteomes" id="UP000267821"/>
    </source>
</evidence>
<dbReference type="Pfam" id="PF14823">
    <property type="entry name" value="Sirohm_synth_C"/>
    <property type="match status" value="1"/>
</dbReference>
<dbReference type="Gene3D" id="3.30.160.110">
    <property type="entry name" value="Siroheme synthase, domain 2"/>
    <property type="match status" value="1"/>
</dbReference>
<keyword evidence="22" id="KW-1185">Reference proteome</keyword>
<dbReference type="InterPro" id="IPR017972">
    <property type="entry name" value="Cyt_P450_CS"/>
</dbReference>
<evidence type="ECO:0000256" key="10">
    <source>
        <dbReference type="ARBA" id="ARBA00023002"/>
    </source>
</evidence>
<comment type="pathway">
    <text evidence="3">Porphyrin-containing compound metabolism; siroheme biosynthesis; sirohydrochlorin from precorrin-2: step 1/1.</text>
</comment>
<dbReference type="PANTHER" id="PTHR24305">
    <property type="entry name" value="CYTOCHROME P450"/>
    <property type="match status" value="1"/>
</dbReference>
<sequence>MDHFTSSLPHLSSTHIGNFLTSPLSLPSISTLLTGFTYLTSIAFISLLTVSLYRVLLHPLSQYPGPILCKLTPLVATWHAYKGDRHLFLHRLHKKYGPIVRWAPNAVSIDSASALKEIYGHGINARNVQKADFYEAFPAVKGVHNTHNCINKAEHARKRRVLSQAFSENALKGLESLVLKNVQVFFEVVEERMKGKAGKEKMVGKGGKEGLDMGEMFTWLTYDVLGELCFGKAFGMLVDEGQRFVAGLIDNATHNHHICGHYLPLSTLNLGRLLFPTIAAERWRFILHSRACTNDRMALHASGLDKDKRDFFHYLLSAVDPETGKGFETVELWGEANVLIIAGSDTTSSALAATLYYLVQNPDKLEIVKKEVRNKFNSVEEIASGKELNECVYLRACIDEAMRLCPPVPGLLPREVINPKGMTIDCTKTGGGKYFLPKGTTIGFNIYTMHHSPVHYPQPFKFHPERWLLPTDHPLGTATQESLVLAREAYTPFSIGSRGCIGKALALMELRLVMGRMIWEWEVEGVWGVEGKGEKWNGGYRWEGLDEMGQEEGWKGEFRIFDHFTTRKEGPVAKANLNLHHFIDQLMALAILSPIAGSLKSASIRIGTRNILMTPSARMTMYLYARPTLTQRDYVNPSLADVYPARLQQVELELHLALEGCWATQDTSHLIMSSPTSEAPASTSTSISASTPPSEYPPIIPGGSLIIAYQIRNKRVLIIGGGNVAASRLYSILCADANVTLIAPHPLHPEIQHCLTTHANQVTHIPRPFSATEDITPETAPTYALVLTAIDDPTTSSQIYNLCHTFRIPVNIADVPSECDFYFGSIHRDGPLQIMVSTNGNGPKIANLIRRKIADSLPPNVGDAITKVGELRRKLRKAAPTLEEGPKRMEWMTKVSETWSLEELGGMGEEEMDRLLDNWMVWKKSGGDVPSYRKLMEKKKDEEVVEEAVSGAGGWFGSLGWF</sequence>
<dbReference type="AlphaFoldDB" id="A0A3N4LME7"/>
<dbReference type="STRING" id="1051890.A0A3N4LME7"/>
<dbReference type="CDD" id="cd11061">
    <property type="entry name" value="CYP67-like"/>
    <property type="match status" value="1"/>
</dbReference>
<feature type="binding site" description="axial binding residue" evidence="17">
    <location>
        <position position="500"/>
    </location>
    <ligand>
        <name>heme</name>
        <dbReference type="ChEBI" id="CHEBI:30413"/>
    </ligand>
    <ligandPart>
        <name>Fe</name>
        <dbReference type="ChEBI" id="CHEBI:18248"/>
    </ligandPart>
</feature>
<keyword evidence="11 17" id="KW-0408">Iron</keyword>
<dbReference type="PANTHER" id="PTHR24305:SF237">
    <property type="entry name" value="CYTOCHROME P450 MONOOXYGENASE ATNE-RELATED"/>
    <property type="match status" value="1"/>
</dbReference>
<dbReference type="NCBIfam" id="TIGR01470">
    <property type="entry name" value="cysG_Nterm"/>
    <property type="match status" value="1"/>
</dbReference>
<keyword evidence="9" id="KW-1133">Transmembrane helix</keyword>
<accession>A0A3N4LME7</accession>
<evidence type="ECO:0000256" key="18">
    <source>
        <dbReference type="SAM" id="MobiDB-lite"/>
    </source>
</evidence>
<dbReference type="Gene3D" id="1.10.3280.10">
    <property type="entry name" value="Siroheme synthase, domain 3"/>
    <property type="match status" value="1"/>
</dbReference>
<comment type="cofactor">
    <cofactor evidence="1 17">
        <name>heme</name>
        <dbReference type="ChEBI" id="CHEBI:30413"/>
    </cofactor>
</comment>
<evidence type="ECO:0000259" key="20">
    <source>
        <dbReference type="Pfam" id="PF14824"/>
    </source>
</evidence>
<evidence type="ECO:0000256" key="14">
    <source>
        <dbReference type="ARBA" id="ARBA00023136"/>
    </source>
</evidence>
<evidence type="ECO:0000256" key="4">
    <source>
        <dbReference type="ARBA" id="ARBA00010617"/>
    </source>
</evidence>
<evidence type="ECO:0000256" key="17">
    <source>
        <dbReference type="PIRSR" id="PIRSR602401-1"/>
    </source>
</evidence>
<dbReference type="EC" id="1.3.1.76" evidence="5"/>
<dbReference type="InParanoid" id="A0A3N4LME7"/>
<dbReference type="InterPro" id="IPR002401">
    <property type="entry name" value="Cyt_P450_E_grp-I"/>
</dbReference>
<evidence type="ECO:0000256" key="6">
    <source>
        <dbReference type="ARBA" id="ARBA00022617"/>
    </source>
</evidence>
<evidence type="ECO:0000256" key="12">
    <source>
        <dbReference type="ARBA" id="ARBA00023027"/>
    </source>
</evidence>
<dbReference type="GO" id="GO:0005506">
    <property type="term" value="F:iron ion binding"/>
    <property type="evidence" value="ECO:0007669"/>
    <property type="project" value="InterPro"/>
</dbReference>
<dbReference type="GO" id="GO:0004497">
    <property type="term" value="F:monooxygenase activity"/>
    <property type="evidence" value="ECO:0007669"/>
    <property type="project" value="UniProtKB-KW"/>
</dbReference>
<evidence type="ECO:0000256" key="15">
    <source>
        <dbReference type="ARBA" id="ARBA00023244"/>
    </source>
</evidence>
<organism evidence="21 22">
    <name type="scientific">Terfezia boudieri ATCC MYA-4762</name>
    <dbReference type="NCBI Taxonomy" id="1051890"/>
    <lineage>
        <taxon>Eukaryota</taxon>
        <taxon>Fungi</taxon>
        <taxon>Dikarya</taxon>
        <taxon>Ascomycota</taxon>
        <taxon>Pezizomycotina</taxon>
        <taxon>Pezizomycetes</taxon>
        <taxon>Pezizales</taxon>
        <taxon>Pezizaceae</taxon>
        <taxon>Terfezia</taxon>
    </lineage>
</organism>
<evidence type="ECO:0000256" key="11">
    <source>
        <dbReference type="ARBA" id="ARBA00023004"/>
    </source>
</evidence>
<dbReference type="InterPro" id="IPR006367">
    <property type="entry name" value="Sirohaem_synthase_N"/>
</dbReference>
<dbReference type="InterPro" id="IPR036396">
    <property type="entry name" value="Cyt_P450_sf"/>
</dbReference>
<evidence type="ECO:0000256" key="5">
    <source>
        <dbReference type="ARBA" id="ARBA00012400"/>
    </source>
</evidence>
<keyword evidence="6 17" id="KW-0349">Heme</keyword>
<dbReference type="OrthoDB" id="1721126at2759"/>
<dbReference type="GO" id="GO:0016705">
    <property type="term" value="F:oxidoreductase activity, acting on paired donors, with incorporation or reduction of molecular oxygen"/>
    <property type="evidence" value="ECO:0007669"/>
    <property type="project" value="InterPro"/>
</dbReference>
<dbReference type="PRINTS" id="PR00385">
    <property type="entry name" value="P450"/>
</dbReference>
<keyword evidence="7" id="KW-0812">Transmembrane</keyword>
<dbReference type="GO" id="GO:0020037">
    <property type="term" value="F:heme binding"/>
    <property type="evidence" value="ECO:0007669"/>
    <property type="project" value="InterPro"/>
</dbReference>
<dbReference type="GO" id="GO:0043115">
    <property type="term" value="F:precorrin-2 dehydrogenase activity"/>
    <property type="evidence" value="ECO:0007669"/>
    <property type="project" value="UniProtKB-EC"/>
</dbReference>
<gene>
    <name evidence="21" type="ORF">L211DRAFT_849246</name>
</gene>
<evidence type="ECO:0000256" key="8">
    <source>
        <dbReference type="ARBA" id="ARBA00022723"/>
    </source>
</evidence>
<evidence type="ECO:0000256" key="3">
    <source>
        <dbReference type="ARBA" id="ARBA00005010"/>
    </source>
</evidence>